<dbReference type="GO" id="GO:0005829">
    <property type="term" value="C:cytosol"/>
    <property type="evidence" value="ECO:0007669"/>
    <property type="project" value="TreeGrafter"/>
</dbReference>
<organism evidence="7">
    <name type="scientific">marine metagenome</name>
    <dbReference type="NCBI Taxonomy" id="408172"/>
    <lineage>
        <taxon>unclassified sequences</taxon>
        <taxon>metagenomes</taxon>
        <taxon>ecological metagenomes</taxon>
    </lineage>
</organism>
<evidence type="ECO:0000259" key="5">
    <source>
        <dbReference type="Pfam" id="PF00326"/>
    </source>
</evidence>
<dbReference type="InterPro" id="IPR002470">
    <property type="entry name" value="Peptidase_S9A"/>
</dbReference>
<evidence type="ECO:0000256" key="4">
    <source>
        <dbReference type="ARBA" id="ARBA00022825"/>
    </source>
</evidence>
<sequence length="379" mass="42194">EREHWKEILSESEDLLEGFVFIEGRIYASYLHDVSNRIRLFELDGTTAGEVDMPEYVSASIRGEEEGKARLTLSGYLMPSTAYEMDLDSGQREVIDESEIPFNRAGFVIEQVWYRSKDGTRAPMYVMHKEGIALDGNNPTLLNGYGGFNSAIKPGFSTTAAVWLEMGGVYAVATLRGGGEFGETWHQDGMLENKQNVFDDFIAASEWLIDNGYTKPERLGITGGSNGGLLVASAFTQRPDLYRAVLCTYPDLDMVRFNTFTETNNMPALLEYGDASDPKQFEAIRQYSPYQAVRDGVRYPAVMLTTGDNDTRVPPLQARRMTARLQAASKSGLPVILYYDTKGGHAAGRGRPMSLRVEDSARELTFLMQQLGMGLERSD</sequence>
<evidence type="ECO:0000256" key="2">
    <source>
        <dbReference type="ARBA" id="ARBA00022670"/>
    </source>
</evidence>
<dbReference type="PANTHER" id="PTHR42881">
    <property type="entry name" value="PROLYL ENDOPEPTIDASE"/>
    <property type="match status" value="1"/>
</dbReference>
<keyword evidence="4" id="KW-0720">Serine protease</keyword>
<evidence type="ECO:0000256" key="3">
    <source>
        <dbReference type="ARBA" id="ARBA00022801"/>
    </source>
</evidence>
<dbReference type="InterPro" id="IPR023302">
    <property type="entry name" value="Pept_S9A_N"/>
</dbReference>
<dbReference type="InterPro" id="IPR002471">
    <property type="entry name" value="Pept_S9_AS"/>
</dbReference>
<dbReference type="EMBL" id="UINC01057737">
    <property type="protein sequence ID" value="SVB79222.1"/>
    <property type="molecule type" value="Genomic_DNA"/>
</dbReference>
<dbReference type="PANTHER" id="PTHR42881:SF13">
    <property type="entry name" value="PROLYL ENDOPEPTIDASE"/>
    <property type="match status" value="1"/>
</dbReference>
<reference evidence="7" key="1">
    <citation type="submission" date="2018-05" db="EMBL/GenBank/DDBJ databases">
        <authorList>
            <person name="Lanie J.A."/>
            <person name="Ng W.-L."/>
            <person name="Kazmierczak K.M."/>
            <person name="Andrzejewski T.M."/>
            <person name="Davidsen T.M."/>
            <person name="Wayne K.J."/>
            <person name="Tettelin H."/>
            <person name="Glass J.I."/>
            <person name="Rusch D."/>
            <person name="Podicherti R."/>
            <person name="Tsui H.-C.T."/>
            <person name="Winkler M.E."/>
        </authorList>
    </citation>
    <scope>NUCLEOTIDE SEQUENCE</scope>
</reference>
<dbReference type="InterPro" id="IPR001375">
    <property type="entry name" value="Peptidase_S9_cat"/>
</dbReference>
<dbReference type="SUPFAM" id="SSF53474">
    <property type="entry name" value="alpha/beta-Hydrolases"/>
    <property type="match status" value="1"/>
</dbReference>
<dbReference type="SUPFAM" id="SSF50993">
    <property type="entry name" value="Peptidase/esterase 'gauge' domain"/>
    <property type="match status" value="1"/>
</dbReference>
<feature type="non-terminal residue" evidence="7">
    <location>
        <position position="1"/>
    </location>
</feature>
<dbReference type="PRINTS" id="PR00862">
    <property type="entry name" value="PROLIGOPTASE"/>
</dbReference>
<evidence type="ECO:0000259" key="6">
    <source>
        <dbReference type="Pfam" id="PF02897"/>
    </source>
</evidence>
<evidence type="ECO:0000313" key="7">
    <source>
        <dbReference type="EMBL" id="SVB79222.1"/>
    </source>
</evidence>
<evidence type="ECO:0000256" key="1">
    <source>
        <dbReference type="ARBA" id="ARBA00005228"/>
    </source>
</evidence>
<keyword evidence="2" id="KW-0645">Protease</keyword>
<accession>A0A382GWH1</accession>
<dbReference type="GO" id="GO:0070012">
    <property type="term" value="F:oligopeptidase activity"/>
    <property type="evidence" value="ECO:0007669"/>
    <property type="project" value="TreeGrafter"/>
</dbReference>
<comment type="similarity">
    <text evidence="1">Belongs to the peptidase S9A family.</text>
</comment>
<dbReference type="PROSITE" id="PS00708">
    <property type="entry name" value="PRO_ENDOPEP_SER"/>
    <property type="match status" value="1"/>
</dbReference>
<name>A0A382GWH1_9ZZZZ</name>
<dbReference type="GO" id="GO:0006508">
    <property type="term" value="P:proteolysis"/>
    <property type="evidence" value="ECO:0007669"/>
    <property type="project" value="UniProtKB-KW"/>
</dbReference>
<protein>
    <recommendedName>
        <fullName evidence="8">Peptidase S9 prolyl oligopeptidase catalytic domain-containing protein</fullName>
    </recommendedName>
</protein>
<evidence type="ECO:0008006" key="8">
    <source>
        <dbReference type="Google" id="ProtNLM"/>
    </source>
</evidence>
<feature type="domain" description="Peptidase S9 prolyl oligopeptidase catalytic" evidence="5">
    <location>
        <begin position="155"/>
        <end position="373"/>
    </location>
</feature>
<dbReference type="InterPro" id="IPR029058">
    <property type="entry name" value="AB_hydrolase_fold"/>
</dbReference>
<gene>
    <name evidence="7" type="ORF">METZ01_LOCUS232076</name>
</gene>
<dbReference type="Gene3D" id="2.130.10.120">
    <property type="entry name" value="Prolyl oligopeptidase, N-terminal domain"/>
    <property type="match status" value="1"/>
</dbReference>
<dbReference type="AlphaFoldDB" id="A0A382GWH1"/>
<feature type="domain" description="Peptidase S9A N-terminal" evidence="6">
    <location>
        <begin position="2"/>
        <end position="96"/>
    </location>
</feature>
<dbReference type="GO" id="GO:0004252">
    <property type="term" value="F:serine-type endopeptidase activity"/>
    <property type="evidence" value="ECO:0007669"/>
    <property type="project" value="InterPro"/>
</dbReference>
<dbReference type="InterPro" id="IPR051167">
    <property type="entry name" value="Prolyl_oligopep/macrocyclase"/>
</dbReference>
<proteinExistence type="inferred from homology"/>
<dbReference type="Pfam" id="PF02897">
    <property type="entry name" value="Peptidase_S9_N"/>
    <property type="match status" value="1"/>
</dbReference>
<dbReference type="Gene3D" id="3.40.50.1820">
    <property type="entry name" value="alpha/beta hydrolase"/>
    <property type="match status" value="1"/>
</dbReference>
<dbReference type="FunFam" id="3.40.50.1820:FF:000005">
    <property type="entry name" value="Prolyl endopeptidase"/>
    <property type="match status" value="1"/>
</dbReference>
<dbReference type="Pfam" id="PF00326">
    <property type="entry name" value="Peptidase_S9"/>
    <property type="match status" value="1"/>
</dbReference>
<keyword evidence="3" id="KW-0378">Hydrolase</keyword>